<accession>A0A7G6SRP8</accession>
<dbReference type="InterPro" id="IPR003439">
    <property type="entry name" value="ABC_transporter-like_ATP-bd"/>
</dbReference>
<evidence type="ECO:0000256" key="2">
    <source>
        <dbReference type="ARBA" id="ARBA00022448"/>
    </source>
</evidence>
<dbReference type="Proteomes" id="UP000515465">
    <property type="component" value="Chromosome"/>
</dbReference>
<name>A0A7G6SRP8_9HYPH</name>
<dbReference type="InterPro" id="IPR050093">
    <property type="entry name" value="ABC_SmlMolc_Importer"/>
</dbReference>
<evidence type="ECO:0000256" key="1">
    <source>
        <dbReference type="ARBA" id="ARBA00005417"/>
    </source>
</evidence>
<dbReference type="EMBL" id="CP050296">
    <property type="protein sequence ID" value="QND57180.1"/>
    <property type="molecule type" value="Genomic_DNA"/>
</dbReference>
<evidence type="ECO:0000313" key="11">
    <source>
        <dbReference type="Proteomes" id="UP000515465"/>
    </source>
</evidence>
<evidence type="ECO:0000259" key="9">
    <source>
        <dbReference type="PROSITE" id="PS50893"/>
    </source>
</evidence>
<dbReference type="InterPro" id="IPR005968">
    <property type="entry name" value="Thiamine_ABC_ThiQ"/>
</dbReference>
<comment type="similarity">
    <text evidence="1">Belongs to the ABC transporter superfamily.</text>
</comment>
<evidence type="ECO:0000256" key="8">
    <source>
        <dbReference type="ARBA" id="ARBA00023136"/>
    </source>
</evidence>
<dbReference type="InterPro" id="IPR027417">
    <property type="entry name" value="P-loop_NTPase"/>
</dbReference>
<dbReference type="InterPro" id="IPR003593">
    <property type="entry name" value="AAA+_ATPase"/>
</dbReference>
<keyword evidence="5" id="KW-0547">Nucleotide-binding</keyword>
<evidence type="ECO:0000313" key="10">
    <source>
        <dbReference type="EMBL" id="QND57180.1"/>
    </source>
</evidence>
<keyword evidence="7" id="KW-1278">Translocase</keyword>
<dbReference type="Gene3D" id="3.40.50.300">
    <property type="entry name" value="P-loop containing nucleotide triphosphate hydrolases"/>
    <property type="match status" value="1"/>
</dbReference>
<organism evidence="10 11">
    <name type="scientific">Mesorhizobium huakuii</name>
    <dbReference type="NCBI Taxonomy" id="28104"/>
    <lineage>
        <taxon>Bacteria</taxon>
        <taxon>Pseudomonadati</taxon>
        <taxon>Pseudomonadota</taxon>
        <taxon>Alphaproteobacteria</taxon>
        <taxon>Hyphomicrobiales</taxon>
        <taxon>Phyllobacteriaceae</taxon>
        <taxon>Mesorhizobium</taxon>
    </lineage>
</organism>
<dbReference type="GO" id="GO:0016887">
    <property type="term" value="F:ATP hydrolysis activity"/>
    <property type="evidence" value="ECO:0007669"/>
    <property type="project" value="InterPro"/>
</dbReference>
<dbReference type="PROSITE" id="PS50893">
    <property type="entry name" value="ABC_TRANSPORTER_2"/>
    <property type="match status" value="1"/>
</dbReference>
<reference evidence="11" key="1">
    <citation type="journal article" date="2020" name="Mol. Plant Microbe">
        <title>Rhizobial microsymbionts of the narrowly endemic Oxytropis species growing in Kamchatka are characterized by significant genetic diversity and possess a set of genes that are associated with T3SS and T6SS secretion systems and can affect the development of symbiosis.</title>
        <authorList>
            <person name="Safronova V."/>
            <person name="Guro P."/>
            <person name="Sazanova A."/>
            <person name="Kuznetsova I."/>
            <person name="Belimov A."/>
            <person name="Yakubov V."/>
            <person name="Chirak E."/>
            <person name="Afonin A."/>
            <person name="Gogolev Y."/>
            <person name="Andronov E."/>
            <person name="Tikhonovich I."/>
        </authorList>
    </citation>
    <scope>NUCLEOTIDE SEQUENCE [LARGE SCALE GENOMIC DNA]</scope>
    <source>
        <strain evidence="11">583</strain>
    </source>
</reference>
<feature type="domain" description="ABC transporter" evidence="9">
    <location>
        <begin position="13"/>
        <end position="241"/>
    </location>
</feature>
<dbReference type="RefSeq" id="WP_183463898.1">
    <property type="nucleotide sequence ID" value="NZ_CP050296.1"/>
</dbReference>
<dbReference type="AlphaFoldDB" id="A0A7G6SRP8"/>
<protein>
    <submittedName>
        <fullName evidence="10">Thiamine ABC transporter ATP-binding protein</fullName>
    </submittedName>
</protein>
<evidence type="ECO:0000256" key="3">
    <source>
        <dbReference type="ARBA" id="ARBA00022475"/>
    </source>
</evidence>
<dbReference type="SUPFAM" id="SSF52540">
    <property type="entry name" value="P-loop containing nucleoside triphosphate hydrolases"/>
    <property type="match status" value="1"/>
</dbReference>
<proteinExistence type="inferred from homology"/>
<dbReference type="NCBIfam" id="TIGR01277">
    <property type="entry name" value="thiQ"/>
    <property type="match status" value="1"/>
</dbReference>
<keyword evidence="4" id="KW-0997">Cell inner membrane</keyword>
<dbReference type="SMART" id="SM00382">
    <property type="entry name" value="AAA"/>
    <property type="match status" value="1"/>
</dbReference>
<gene>
    <name evidence="10" type="primary">thiQ</name>
    <name evidence="10" type="ORF">HB778_11580</name>
</gene>
<keyword evidence="3" id="KW-1003">Cell membrane</keyword>
<dbReference type="InterPro" id="IPR017871">
    <property type="entry name" value="ABC_transporter-like_CS"/>
</dbReference>
<evidence type="ECO:0000256" key="5">
    <source>
        <dbReference type="ARBA" id="ARBA00022741"/>
    </source>
</evidence>
<sequence length="258" mass="27022">MSDGAMGRKGVPVRLDKVSFSYGEAPLTFDVAFAAAEITAVMGPSGSGKSTLLNLVAGFETPQSGRVLIGGADVGAASPAARPVSMVFQENNLFAHLSVAQNVGLGRSPALRLTETDQAAIAEALERTGLGGKEKRLPRELSGGERQRVALARVLVRDRPVLLLDEPFASLGPALRDDMLDLVAGLHAERGMTVLFVTHQPQDARRIGQNVVFLDNGTVAAAGSADDFFAGAGPEAFRRYVGESAGNAVSRDIARKPT</sequence>
<evidence type="ECO:0000256" key="4">
    <source>
        <dbReference type="ARBA" id="ARBA00022519"/>
    </source>
</evidence>
<dbReference type="GO" id="GO:0016020">
    <property type="term" value="C:membrane"/>
    <property type="evidence" value="ECO:0007669"/>
    <property type="project" value="InterPro"/>
</dbReference>
<dbReference type="PANTHER" id="PTHR42781">
    <property type="entry name" value="SPERMIDINE/PUTRESCINE IMPORT ATP-BINDING PROTEIN POTA"/>
    <property type="match status" value="1"/>
</dbReference>
<dbReference type="PROSITE" id="PS00211">
    <property type="entry name" value="ABC_TRANSPORTER_1"/>
    <property type="match status" value="1"/>
</dbReference>
<keyword evidence="6 10" id="KW-0067">ATP-binding</keyword>
<keyword evidence="2" id="KW-0813">Transport</keyword>
<evidence type="ECO:0000256" key="7">
    <source>
        <dbReference type="ARBA" id="ARBA00022967"/>
    </source>
</evidence>
<dbReference type="GO" id="GO:0005524">
    <property type="term" value="F:ATP binding"/>
    <property type="evidence" value="ECO:0007669"/>
    <property type="project" value="UniProtKB-KW"/>
</dbReference>
<keyword evidence="8" id="KW-0472">Membrane</keyword>
<dbReference type="GO" id="GO:0071934">
    <property type="term" value="P:thiamine transmembrane transport"/>
    <property type="evidence" value="ECO:0007669"/>
    <property type="project" value="InterPro"/>
</dbReference>
<dbReference type="GO" id="GO:0042626">
    <property type="term" value="F:ATPase-coupled transmembrane transporter activity"/>
    <property type="evidence" value="ECO:0007669"/>
    <property type="project" value="InterPro"/>
</dbReference>
<dbReference type="PANTHER" id="PTHR42781:SF1">
    <property type="entry name" value="THIAMINE IMPORT ATP-BINDING PROTEIN THIQ"/>
    <property type="match status" value="1"/>
</dbReference>
<dbReference type="Pfam" id="PF00005">
    <property type="entry name" value="ABC_tran"/>
    <property type="match status" value="1"/>
</dbReference>
<evidence type="ECO:0000256" key="6">
    <source>
        <dbReference type="ARBA" id="ARBA00022840"/>
    </source>
</evidence>
<dbReference type="CDD" id="cd03298">
    <property type="entry name" value="ABC_ThiQ_thiamine_transporter"/>
    <property type="match status" value="1"/>
</dbReference>